<evidence type="ECO:0000313" key="2">
    <source>
        <dbReference type="EMBL" id="NKY23914.1"/>
    </source>
</evidence>
<sequence>MIRRTARGHDWLGGTGMALAEVEPDGWTVLHDLHRPGSAWADIERIVVGPGGILVLQTVPGHGDATVSAGTLRMGHDVREVATVAGAAGAVTALLAPEHRRLVRPVLVLEDQELAPTVVHGGALVVGTHRLAGHLRSMMPVLPLAELPLIVDYLTAELGGDDAPEQLTVDDVLHGGAVRADTEAAELARALRASILAPAPAPPRARRTRGDLAVRLGTLGLLLATLVNVVLAVRGG</sequence>
<accession>A0A7X6KXM7</accession>
<keyword evidence="1" id="KW-0812">Transmembrane</keyword>
<comment type="caution">
    <text evidence="2">The sequence shown here is derived from an EMBL/GenBank/DDBJ whole genome shotgun (WGS) entry which is preliminary data.</text>
</comment>
<name>A0A7X6KXM7_9CELL</name>
<feature type="transmembrane region" description="Helical" evidence="1">
    <location>
        <begin position="212"/>
        <end position="233"/>
    </location>
</feature>
<evidence type="ECO:0008006" key="4">
    <source>
        <dbReference type="Google" id="ProtNLM"/>
    </source>
</evidence>
<reference evidence="2 3" key="1">
    <citation type="submission" date="2020-04" db="EMBL/GenBank/DDBJ databases">
        <title>MicrobeNet Type strains.</title>
        <authorList>
            <person name="Nicholson A.C."/>
        </authorList>
    </citation>
    <scope>NUCLEOTIDE SEQUENCE [LARGE SCALE GENOMIC DNA]</scope>
    <source>
        <strain evidence="2 3">ATCC BAA-788</strain>
    </source>
</reference>
<dbReference type="Proteomes" id="UP000581206">
    <property type="component" value="Unassembled WGS sequence"/>
</dbReference>
<dbReference type="EMBL" id="JAAXOX010000010">
    <property type="protein sequence ID" value="NKY23914.1"/>
    <property type="molecule type" value="Genomic_DNA"/>
</dbReference>
<keyword evidence="1" id="KW-1133">Transmembrane helix</keyword>
<evidence type="ECO:0000256" key="1">
    <source>
        <dbReference type="SAM" id="Phobius"/>
    </source>
</evidence>
<dbReference type="AlphaFoldDB" id="A0A7X6KXM7"/>
<proteinExistence type="predicted"/>
<keyword evidence="3" id="KW-1185">Reference proteome</keyword>
<gene>
    <name evidence="2" type="ORF">HGA03_14680</name>
</gene>
<organism evidence="2 3">
    <name type="scientific">Cellulomonas denverensis</name>
    <dbReference type="NCBI Taxonomy" id="264297"/>
    <lineage>
        <taxon>Bacteria</taxon>
        <taxon>Bacillati</taxon>
        <taxon>Actinomycetota</taxon>
        <taxon>Actinomycetes</taxon>
        <taxon>Micrococcales</taxon>
        <taxon>Cellulomonadaceae</taxon>
        <taxon>Cellulomonas</taxon>
    </lineage>
</organism>
<dbReference type="RefSeq" id="WP_168631047.1">
    <property type="nucleotide sequence ID" value="NZ_BONL01000005.1"/>
</dbReference>
<keyword evidence="1" id="KW-0472">Membrane</keyword>
<protein>
    <recommendedName>
        <fullName evidence="4">NERD domain-containing protein</fullName>
    </recommendedName>
</protein>
<evidence type="ECO:0000313" key="3">
    <source>
        <dbReference type="Proteomes" id="UP000581206"/>
    </source>
</evidence>